<evidence type="ECO:0000256" key="1">
    <source>
        <dbReference type="ARBA" id="ARBA00009405"/>
    </source>
</evidence>
<dbReference type="PANTHER" id="PTHR42738:SF7">
    <property type="entry name" value="HYDROXYMETHYLGLUTARYL-COA LYASE"/>
    <property type="match status" value="1"/>
</dbReference>
<keyword evidence="3 5" id="KW-0456">Lyase</keyword>
<evidence type="ECO:0000256" key="3">
    <source>
        <dbReference type="ARBA" id="ARBA00023239"/>
    </source>
</evidence>
<dbReference type="PANTHER" id="PTHR42738">
    <property type="entry name" value="HYDROXYMETHYLGLUTARYL-COA LYASE"/>
    <property type="match status" value="1"/>
</dbReference>
<dbReference type="AlphaFoldDB" id="A9IR28"/>
<keyword evidence="6" id="KW-1185">Reference proteome</keyword>
<sequence>MTFPPVTLVEVSPRDGLQNEPEILSTGQKVELIERALAAGLRRIEAVSFVNPRRVPQMADAEAVMKAVPRRPGVTYSGLALNVRGAQRAVDAGVDEINYVVVSTDSYNQANQGCPSDETLRGWGQVATLARDAGLRATLTVAASFGCPFEGEVDVDRVVHIARQAAAEGADEIILADSIGVASPADVLQRVDAVQQALPDAALRCHFHNTRNTGIANVLAAMQAGVRVFDASIGGIGGCPFAPGATGNIPTEDVAYMLERMRCAGSVSAAALADAAQWLAQTLGRPVPGMLSRAGLFPRPAAAACA</sequence>
<dbReference type="GO" id="GO:0046951">
    <property type="term" value="P:ketone body biosynthetic process"/>
    <property type="evidence" value="ECO:0007669"/>
    <property type="project" value="TreeGrafter"/>
</dbReference>
<dbReference type="InterPro" id="IPR043594">
    <property type="entry name" value="HMGL"/>
</dbReference>
<dbReference type="SUPFAM" id="SSF51569">
    <property type="entry name" value="Aldolase"/>
    <property type="match status" value="1"/>
</dbReference>
<proteinExistence type="inferred from homology"/>
<gene>
    <name evidence="5" type="ordered locus">Bpet2783</name>
</gene>
<dbReference type="GO" id="GO:0004419">
    <property type="term" value="F:hydroxymethylglutaryl-CoA lyase activity"/>
    <property type="evidence" value="ECO:0007669"/>
    <property type="project" value="UniProtKB-EC"/>
</dbReference>
<comment type="similarity">
    <text evidence="1">Belongs to the HMG-CoA lyase family.</text>
</comment>
<dbReference type="InterPro" id="IPR013785">
    <property type="entry name" value="Aldolase_TIM"/>
</dbReference>
<dbReference type="Gene3D" id="3.20.20.70">
    <property type="entry name" value="Aldolase class I"/>
    <property type="match status" value="1"/>
</dbReference>
<dbReference type="GO" id="GO:0006552">
    <property type="term" value="P:L-leucine catabolic process"/>
    <property type="evidence" value="ECO:0007669"/>
    <property type="project" value="TreeGrafter"/>
</dbReference>
<organism evidence="5 6">
    <name type="scientific">Bordetella petrii (strain ATCC BAA-461 / DSM 12804 / CCUG 43448 / CIP 107267 / Se-1111R)</name>
    <dbReference type="NCBI Taxonomy" id="340100"/>
    <lineage>
        <taxon>Bacteria</taxon>
        <taxon>Pseudomonadati</taxon>
        <taxon>Pseudomonadota</taxon>
        <taxon>Betaproteobacteria</taxon>
        <taxon>Burkholderiales</taxon>
        <taxon>Alcaligenaceae</taxon>
        <taxon>Bordetella</taxon>
    </lineage>
</organism>
<evidence type="ECO:0000256" key="2">
    <source>
        <dbReference type="ARBA" id="ARBA00022723"/>
    </source>
</evidence>
<dbReference type="NCBIfam" id="NF004283">
    <property type="entry name" value="PRK05692.1"/>
    <property type="match status" value="1"/>
</dbReference>
<dbReference type="GO" id="GO:0046872">
    <property type="term" value="F:metal ion binding"/>
    <property type="evidence" value="ECO:0007669"/>
    <property type="project" value="UniProtKB-KW"/>
</dbReference>
<dbReference type="EC" id="4.1.3.4" evidence="5"/>
<dbReference type="eggNOG" id="COG0119">
    <property type="taxonomic scope" value="Bacteria"/>
</dbReference>
<keyword evidence="2" id="KW-0479">Metal-binding</keyword>
<protein>
    <submittedName>
        <fullName evidence="5">Hydroxymethylglutaryl-CoA lyase</fullName>
        <ecNumber evidence="5">4.1.3.4</ecNumber>
    </submittedName>
</protein>
<evidence type="ECO:0000313" key="5">
    <source>
        <dbReference type="EMBL" id="CAP43125.1"/>
    </source>
</evidence>
<name>A9IR28_BORPD</name>
<evidence type="ECO:0000259" key="4">
    <source>
        <dbReference type="PROSITE" id="PS50991"/>
    </source>
</evidence>
<evidence type="ECO:0000313" key="6">
    <source>
        <dbReference type="Proteomes" id="UP000001225"/>
    </source>
</evidence>
<dbReference type="PROSITE" id="PS50991">
    <property type="entry name" value="PYR_CT"/>
    <property type="match status" value="1"/>
</dbReference>
<dbReference type="STRING" id="94624.Bpet2783"/>
<dbReference type="CDD" id="cd07938">
    <property type="entry name" value="DRE_TIM_HMGL"/>
    <property type="match status" value="1"/>
</dbReference>
<dbReference type="Proteomes" id="UP000001225">
    <property type="component" value="Chromosome"/>
</dbReference>
<dbReference type="EMBL" id="AM902716">
    <property type="protein sequence ID" value="CAP43125.1"/>
    <property type="molecule type" value="Genomic_DNA"/>
</dbReference>
<dbReference type="KEGG" id="bpt:Bpet2783"/>
<feature type="domain" description="Pyruvate carboxyltransferase" evidence="4">
    <location>
        <begin position="6"/>
        <end position="273"/>
    </location>
</feature>
<reference evidence="5 6" key="1">
    <citation type="journal article" date="2008" name="BMC Genomics">
        <title>The missing link: Bordetella petrii is endowed with both the metabolic versatility of environmental bacteria and virulence traits of pathogenic Bordetellae.</title>
        <authorList>
            <person name="Gross R."/>
            <person name="Guzman C.A."/>
            <person name="Sebaihia M."/>
            <person name="Martins Dos Santos V.A."/>
            <person name="Pieper D.H."/>
            <person name="Koebnik R."/>
            <person name="Lechner M."/>
            <person name="Bartels D."/>
            <person name="Buhrmester J."/>
            <person name="Choudhuri J.V."/>
            <person name="Ebensen T."/>
            <person name="Gaigalat L."/>
            <person name="Herrmann S."/>
            <person name="Khachane A.N."/>
            <person name="Larisch C."/>
            <person name="Link S."/>
            <person name="Linke B."/>
            <person name="Meyer F."/>
            <person name="Mormann S."/>
            <person name="Nakunst D."/>
            <person name="Rueckert C."/>
            <person name="Schneiker-Bekel S."/>
            <person name="Schulze K."/>
            <person name="Vorhoelter F.J."/>
            <person name="Yevsa T."/>
            <person name="Engle J.T."/>
            <person name="Goldman W.E."/>
            <person name="Puehler A."/>
            <person name="Goebel U.B."/>
            <person name="Goesmann A."/>
            <person name="Bloecker H."/>
            <person name="Kaiser O."/>
            <person name="Martinez-Arias R."/>
        </authorList>
    </citation>
    <scope>NUCLEOTIDE SEQUENCE [LARGE SCALE GENOMIC DNA]</scope>
    <source>
        <strain evidence="6">ATCC BAA-461 / DSM 12804 / CCUG 43448 / CIP 107267 / Se-1111R</strain>
    </source>
</reference>
<dbReference type="Pfam" id="PF00682">
    <property type="entry name" value="HMGL-like"/>
    <property type="match status" value="1"/>
</dbReference>
<accession>A9IR28</accession>
<dbReference type="InterPro" id="IPR000891">
    <property type="entry name" value="PYR_CT"/>
</dbReference>